<accession>A0A6J0PIL8</accession>
<name>A0A6J0PIL8_ELAGV</name>
<keyword evidence="1" id="KW-1185">Reference proteome</keyword>
<organism evidence="1 2">
    <name type="scientific">Elaeis guineensis var. tenera</name>
    <name type="common">Oil palm</name>
    <dbReference type="NCBI Taxonomy" id="51953"/>
    <lineage>
        <taxon>Eukaryota</taxon>
        <taxon>Viridiplantae</taxon>
        <taxon>Streptophyta</taxon>
        <taxon>Embryophyta</taxon>
        <taxon>Tracheophyta</taxon>
        <taxon>Spermatophyta</taxon>
        <taxon>Magnoliopsida</taxon>
        <taxon>Liliopsida</taxon>
        <taxon>Arecaceae</taxon>
        <taxon>Arecoideae</taxon>
        <taxon>Cocoseae</taxon>
        <taxon>Elaeidinae</taxon>
        <taxon>Elaeis</taxon>
    </lineage>
</organism>
<dbReference type="RefSeq" id="XP_019706051.1">
    <property type="nucleotide sequence ID" value="XM_019850492.2"/>
</dbReference>
<proteinExistence type="predicted"/>
<evidence type="ECO:0000313" key="1">
    <source>
        <dbReference type="Proteomes" id="UP000504607"/>
    </source>
</evidence>
<dbReference type="Proteomes" id="UP000504607">
    <property type="component" value="Chromosome 5"/>
</dbReference>
<dbReference type="AlphaFoldDB" id="A0A6J0PIL8"/>
<protein>
    <submittedName>
        <fullName evidence="2">Uncharacterized protein LOC105045210 isoform X2</fullName>
    </submittedName>
</protein>
<dbReference type="OrthoDB" id="686198at2759"/>
<evidence type="ECO:0000313" key="2">
    <source>
        <dbReference type="RefSeq" id="XP_019706051.1"/>
    </source>
</evidence>
<gene>
    <name evidence="2" type="primary">LOC105045210</name>
</gene>
<sequence length="145" mass="17114">MQLIWHQTKVHPKAKRFRTSICPKYEELITIFGDTTAISKEDMDSDVEEIDSEVEKNLNIFNSSDGKETKKFYLFDEKEDDAIELVVTATIEKYYNLYLCKQPYRNDNLIGAEYVMRIILENSNRCLDLFRIDSCIFLNFCSDLR</sequence>
<reference evidence="2" key="1">
    <citation type="submission" date="2025-08" db="UniProtKB">
        <authorList>
            <consortium name="RefSeq"/>
        </authorList>
    </citation>
    <scope>IDENTIFICATION</scope>
</reference>